<dbReference type="InterPro" id="IPR005599">
    <property type="entry name" value="GPI_mannosylTrfase"/>
</dbReference>
<keyword evidence="5 13" id="KW-0808">Transferase</keyword>
<evidence type="ECO:0000256" key="10">
    <source>
        <dbReference type="ARBA" id="ARBA00044721"/>
    </source>
</evidence>
<dbReference type="GO" id="GO:0052917">
    <property type="term" value="F:dol-P-Man:Man(7)GlcNAc(2)-PP-Dol alpha-1,6-mannosyltransferase activity"/>
    <property type="evidence" value="ECO:0007669"/>
    <property type="project" value="UniProtKB-EC"/>
</dbReference>
<evidence type="ECO:0000256" key="8">
    <source>
        <dbReference type="ARBA" id="ARBA00022989"/>
    </source>
</evidence>
<sequence length="112" mass="12743">MARFLQQLSSDVTCYYFLALLAFNCCCSVGKLFLQMLFECVLPSLSCISTEMTKSISLWESLKCGISTALLCIGLTTLVDTIMWKKLVWPEFEVLWFNSVLNRSSEWGVSFL</sequence>
<dbReference type="PANTHER" id="PTHR22760:SF1">
    <property type="entry name" value="DOL-P-MAN:MAN(7)GLCNAC(2)-PP-DOL ALPHA-1,6-MANNOSYLTRANSFERASE"/>
    <property type="match status" value="1"/>
</dbReference>
<comment type="subcellular location">
    <subcellularLocation>
        <location evidence="1 12">Endoplasmic reticulum membrane</location>
        <topology evidence="1 12">Multi-pass membrane protein</topology>
    </subcellularLocation>
</comment>
<dbReference type="EC" id="2.4.1.-" evidence="12"/>
<evidence type="ECO:0000256" key="7">
    <source>
        <dbReference type="ARBA" id="ARBA00022824"/>
    </source>
</evidence>
<organism evidence="13 14">
    <name type="scientific">Vitis vinifera</name>
    <name type="common">Grape</name>
    <dbReference type="NCBI Taxonomy" id="29760"/>
    <lineage>
        <taxon>Eukaryota</taxon>
        <taxon>Viridiplantae</taxon>
        <taxon>Streptophyta</taxon>
        <taxon>Embryophyta</taxon>
        <taxon>Tracheophyta</taxon>
        <taxon>Spermatophyta</taxon>
        <taxon>Magnoliopsida</taxon>
        <taxon>eudicotyledons</taxon>
        <taxon>Gunneridae</taxon>
        <taxon>Pentapetalae</taxon>
        <taxon>rosids</taxon>
        <taxon>Vitales</taxon>
        <taxon>Vitaceae</taxon>
        <taxon>Viteae</taxon>
        <taxon>Vitis</taxon>
    </lineage>
</organism>
<comment type="catalytic activity">
    <reaction evidence="11">
        <text>an alpha-D-Man-(1-&gt;2)-alpha-D-Man-(1-&gt;2)-alpha-D-Man-(1-&gt;3)-[alpha-D-Man-(1-&gt;2)-alpha-D-Man-(1-&gt;3)-alpha-D-Man-(1-&gt;6)]-beta-D-Man-(1-&gt;4)-beta-D-GlcNAc-(1-&gt;4)-alpha-D-GlcNAc-diphospho-di-trans,poly-cis-dolichol + a di-trans,poly-cis-dolichyl beta-D-mannosyl phosphate = an alpha-D-Man-(1-&gt;2)-alpha-D-Man-(1-&gt;2)-alpha-D-Man-(1-&gt;3)-[alpha-D-Man-(1-&gt;2)-alpha-D-Man-(1-&gt;3)-[alpha-D-Man-(1-&gt;6)]-alpha-D-Man-(1-&gt;6)]-beta-D-Man-(1-&gt;4)-beta-D-GlcNAc-(1-&gt;4)-alpha-D-GlcNAc-diphospho-di-trans,poly-cis-dolichol + a di-trans,poly-cis-dolichyl phosphate + H(+)</text>
        <dbReference type="Rhea" id="RHEA:29535"/>
        <dbReference type="Rhea" id="RHEA-COMP:19498"/>
        <dbReference type="Rhea" id="RHEA-COMP:19501"/>
        <dbReference type="Rhea" id="RHEA-COMP:19518"/>
        <dbReference type="Rhea" id="RHEA-COMP:19519"/>
        <dbReference type="ChEBI" id="CHEBI:15378"/>
        <dbReference type="ChEBI" id="CHEBI:57683"/>
        <dbReference type="ChEBI" id="CHEBI:58211"/>
        <dbReference type="ChEBI" id="CHEBI:132517"/>
        <dbReference type="ChEBI" id="CHEBI:132519"/>
        <dbReference type="EC" id="2.4.1.260"/>
    </reaction>
    <physiologicalReaction direction="left-to-right" evidence="11">
        <dbReference type="Rhea" id="RHEA:29536"/>
    </physiologicalReaction>
</comment>
<dbReference type="Pfam" id="PF03901">
    <property type="entry name" value="Glyco_transf_22"/>
    <property type="match status" value="1"/>
</dbReference>
<evidence type="ECO:0000256" key="12">
    <source>
        <dbReference type="RuleBase" id="RU363075"/>
    </source>
</evidence>
<feature type="transmembrane region" description="Helical" evidence="12">
    <location>
        <begin position="12"/>
        <end position="38"/>
    </location>
</feature>
<dbReference type="AlphaFoldDB" id="A0A438IEU8"/>
<name>A0A438IEU8_VITVI</name>
<comment type="caution">
    <text evidence="12">Lacks conserved residue(s) required for the propagation of feature annotation.</text>
</comment>
<reference evidence="13 14" key="1">
    <citation type="journal article" date="2018" name="PLoS Genet.">
        <title>Population sequencing reveals clonal diversity and ancestral inbreeding in the grapevine cultivar Chardonnay.</title>
        <authorList>
            <person name="Roach M.J."/>
            <person name="Johnson D.L."/>
            <person name="Bohlmann J."/>
            <person name="van Vuuren H.J."/>
            <person name="Jones S.J."/>
            <person name="Pretorius I.S."/>
            <person name="Schmidt S.A."/>
            <person name="Borneman A.R."/>
        </authorList>
    </citation>
    <scope>NUCLEOTIDE SEQUENCE [LARGE SCALE GENOMIC DNA]</scope>
    <source>
        <strain evidence="14">cv. Chardonnay</strain>
        <tissue evidence="13">Leaf</tissue>
    </source>
</reference>
<gene>
    <name evidence="13" type="primary">ALG12_2</name>
    <name evidence="13" type="ORF">CK203_034178</name>
</gene>
<proteinExistence type="inferred from homology"/>
<keyword evidence="6 12" id="KW-0812">Transmembrane</keyword>
<evidence type="ECO:0000256" key="1">
    <source>
        <dbReference type="ARBA" id="ARBA00004477"/>
    </source>
</evidence>
<evidence type="ECO:0000256" key="2">
    <source>
        <dbReference type="ARBA" id="ARBA00004922"/>
    </source>
</evidence>
<evidence type="ECO:0000256" key="9">
    <source>
        <dbReference type="ARBA" id="ARBA00023136"/>
    </source>
</evidence>
<keyword evidence="9 12" id="KW-0472">Membrane</keyword>
<evidence type="ECO:0000256" key="4">
    <source>
        <dbReference type="ARBA" id="ARBA00022676"/>
    </source>
</evidence>
<evidence type="ECO:0000256" key="5">
    <source>
        <dbReference type="ARBA" id="ARBA00022679"/>
    </source>
</evidence>
<keyword evidence="8 12" id="KW-1133">Transmembrane helix</keyword>
<evidence type="ECO:0000313" key="13">
    <source>
        <dbReference type="EMBL" id="RVW95276.1"/>
    </source>
</evidence>
<comment type="caution">
    <text evidence="13">The sequence shown here is derived from an EMBL/GenBank/DDBJ whole genome shotgun (WGS) entry which is preliminary data.</text>
</comment>
<accession>A0A438IEU8</accession>
<keyword evidence="7 12" id="KW-0256">Endoplasmic reticulum</keyword>
<dbReference type="PANTHER" id="PTHR22760">
    <property type="entry name" value="GLYCOSYLTRANSFERASE"/>
    <property type="match status" value="1"/>
</dbReference>
<dbReference type="UniPathway" id="UPA00378"/>
<dbReference type="Proteomes" id="UP000288805">
    <property type="component" value="Unassembled WGS sequence"/>
</dbReference>
<keyword evidence="4 12" id="KW-0328">Glycosyltransferase</keyword>
<comment type="pathway">
    <text evidence="2">Protein modification; protein glycosylation.</text>
</comment>
<evidence type="ECO:0000313" key="14">
    <source>
        <dbReference type="Proteomes" id="UP000288805"/>
    </source>
</evidence>
<evidence type="ECO:0000256" key="11">
    <source>
        <dbReference type="ARBA" id="ARBA00048899"/>
    </source>
</evidence>
<evidence type="ECO:0000256" key="3">
    <source>
        <dbReference type="ARBA" id="ARBA00007063"/>
    </source>
</evidence>
<protein>
    <recommendedName>
        <fullName evidence="12">Mannosyltransferase</fullName>
        <ecNumber evidence="12">2.4.1.-</ecNumber>
    </recommendedName>
</protein>
<dbReference type="GO" id="GO:0005789">
    <property type="term" value="C:endoplasmic reticulum membrane"/>
    <property type="evidence" value="ECO:0007669"/>
    <property type="project" value="UniProtKB-SubCell"/>
</dbReference>
<comment type="similarity">
    <text evidence="3 12">Belongs to the glycosyltransferase 22 family.</text>
</comment>
<evidence type="ECO:0000256" key="6">
    <source>
        <dbReference type="ARBA" id="ARBA00022692"/>
    </source>
</evidence>
<comment type="function">
    <text evidence="10">Mannosyltransferase that operates in the biosynthetic pathway of dolichol-linked oligosaccharides, the glycan precursors employed in protein asparagine (N)-glycosylation. The assembly of dolichol-linked oligosaccharides begins on the cytosolic side of the endoplasmic reticulum membrane and finishes in its lumen. The sequential addition of sugars to dolichol pyrophosphate produces dolichol-linked oligosaccharides containing fourteen sugars, including two GlcNAcs, nine mannoses and three glucoses. Once assembled, the oligosaccharide is transferred from the lipid to nascent proteins by oligosaccharyltransferases. In the lumen of the endoplasmic reticulum, adds the eighth mannose residue in an alpha-1,6 linkage onto Man(7)GlcNAc(2)-PP-dolichol to produce Man(8)GlcNAc(2)-PP-dolichol.</text>
</comment>
<dbReference type="EMBL" id="QGNW01000115">
    <property type="protein sequence ID" value="RVW95276.1"/>
    <property type="molecule type" value="Genomic_DNA"/>
</dbReference>